<dbReference type="GO" id="GO:0016758">
    <property type="term" value="F:hexosyltransferase activity"/>
    <property type="evidence" value="ECO:0007669"/>
    <property type="project" value="TreeGrafter"/>
</dbReference>
<organism evidence="2 3">
    <name type="scientific">Chryseobacterium taihuense</name>
    <dbReference type="NCBI Taxonomy" id="1141221"/>
    <lineage>
        <taxon>Bacteria</taxon>
        <taxon>Pseudomonadati</taxon>
        <taxon>Bacteroidota</taxon>
        <taxon>Flavobacteriia</taxon>
        <taxon>Flavobacteriales</taxon>
        <taxon>Weeksellaceae</taxon>
        <taxon>Chryseobacterium group</taxon>
        <taxon>Chryseobacterium</taxon>
    </lineage>
</organism>
<dbReference type="Pfam" id="PF00534">
    <property type="entry name" value="Glycos_transf_1"/>
    <property type="match status" value="1"/>
</dbReference>
<evidence type="ECO:0000313" key="3">
    <source>
        <dbReference type="Proteomes" id="UP000290013"/>
    </source>
</evidence>
<feature type="domain" description="Glycosyl transferase family 1" evidence="1">
    <location>
        <begin position="217"/>
        <end position="371"/>
    </location>
</feature>
<accession>A0A4U8WAG8</accession>
<name>A0A4U8WAG8_9FLAO</name>
<dbReference type="PANTHER" id="PTHR45947:SF3">
    <property type="entry name" value="SULFOQUINOVOSYL TRANSFERASE SQD2"/>
    <property type="match status" value="1"/>
</dbReference>
<proteinExistence type="predicted"/>
<keyword evidence="2" id="KW-0808">Transferase</keyword>
<evidence type="ECO:0000259" key="1">
    <source>
        <dbReference type="Pfam" id="PF00534"/>
    </source>
</evidence>
<dbReference type="EMBL" id="LR215974">
    <property type="protein sequence ID" value="VFB03297.1"/>
    <property type="molecule type" value="Genomic_DNA"/>
</dbReference>
<evidence type="ECO:0000313" key="2">
    <source>
        <dbReference type="EMBL" id="VFB03297.1"/>
    </source>
</evidence>
<dbReference type="Gene3D" id="3.40.50.2000">
    <property type="entry name" value="Glycogen Phosphorylase B"/>
    <property type="match status" value="2"/>
</dbReference>
<dbReference type="CDD" id="cd03794">
    <property type="entry name" value="GT4_WbuB-like"/>
    <property type="match status" value="1"/>
</dbReference>
<dbReference type="AlphaFoldDB" id="A0A4U8WAG8"/>
<dbReference type="InterPro" id="IPR050194">
    <property type="entry name" value="Glycosyltransferase_grp1"/>
</dbReference>
<dbReference type="PANTHER" id="PTHR45947">
    <property type="entry name" value="SULFOQUINOVOSYL TRANSFERASE SQD2"/>
    <property type="match status" value="1"/>
</dbReference>
<dbReference type="SUPFAM" id="SSF53756">
    <property type="entry name" value="UDP-Glycosyltransferase/glycogen phosphorylase"/>
    <property type="match status" value="1"/>
</dbReference>
<dbReference type="KEGG" id="ctai:NCTC12078_01302"/>
<sequence length="404" mass="46430">MVGRNLKMNILFLTLVEINSVEDRGIYQDLLRKFRNEGHDVTIVTPVERRKGISTNFSKKENVSILQVKTFNIQKTNIIEKGIGTLAIEYQYLSAIKKHLADIKFDLVLYSTPPITFAKVIEFIKKRDHAKSYLLLKDIFPQNAVDMNMLKENSFLHRQFIRKEKKLYQISDTIGCMSPANADFVLRHNPEIKENKVEVNPNTIEPKDFNYSEDQKIAIRKKYGIPIDKMVLVYGGNLGKPQGLDFLLETIKATKIESIFFLIVGDGTEFSKVKDWFNKIQPYNSKLLQRLPKDDYDQLLASCDVGLIFLDRNFLIPNFPSRLLSYLEMKMPVIAATDPNTDIGDIIEDANCGYKVIAGDQAEMQLKLKNLSNVDLQTLGNNAFRLLEEEYLVDRSYSLIIEKI</sequence>
<protein>
    <submittedName>
        <fullName evidence="2">Putative glycosyl transferase</fullName>
    </submittedName>
</protein>
<dbReference type="Proteomes" id="UP000290013">
    <property type="component" value="Chromosome"/>
</dbReference>
<dbReference type="InterPro" id="IPR001296">
    <property type="entry name" value="Glyco_trans_1"/>
</dbReference>
<gene>
    <name evidence="2" type="ORF">NCTC12078_01302</name>
</gene>
<reference evidence="2 3" key="1">
    <citation type="submission" date="2019-02" db="EMBL/GenBank/DDBJ databases">
        <authorList>
            <consortium name="Pathogen Informatics"/>
        </authorList>
    </citation>
    <scope>NUCLEOTIDE SEQUENCE [LARGE SCALE GENOMIC DNA]</scope>
    <source>
        <strain evidence="2 3">3012STDY6944375</strain>
    </source>
</reference>